<evidence type="ECO:0000256" key="1">
    <source>
        <dbReference type="ARBA" id="ARBA00022630"/>
    </source>
</evidence>
<dbReference type="InterPro" id="IPR051312">
    <property type="entry name" value="Diverse_Substr_Oxidored"/>
</dbReference>
<dbReference type="SUPFAM" id="SSF55447">
    <property type="entry name" value="CO dehydrogenase flavoprotein C-terminal domain-like"/>
    <property type="match status" value="1"/>
</dbReference>
<dbReference type="InterPro" id="IPR036683">
    <property type="entry name" value="CO_DH_flav_C_dom_sf"/>
</dbReference>
<feature type="domain" description="FAD-binding PCMH-type" evidence="4">
    <location>
        <begin position="7"/>
        <end position="183"/>
    </location>
</feature>
<dbReference type="GO" id="GO:0071949">
    <property type="term" value="F:FAD binding"/>
    <property type="evidence" value="ECO:0007669"/>
    <property type="project" value="InterPro"/>
</dbReference>
<gene>
    <name evidence="5" type="ORF">S01H4_05343</name>
</gene>
<dbReference type="PANTHER" id="PTHR42659:SF2">
    <property type="entry name" value="XANTHINE DEHYDROGENASE SUBUNIT C-RELATED"/>
    <property type="match status" value="1"/>
</dbReference>
<comment type="caution">
    <text evidence="5">The sequence shown here is derived from an EMBL/GenBank/DDBJ whole genome shotgun (WGS) entry which is preliminary data.</text>
</comment>
<dbReference type="InterPro" id="IPR016166">
    <property type="entry name" value="FAD-bd_PCMH"/>
</dbReference>
<dbReference type="AlphaFoldDB" id="X1AMC4"/>
<evidence type="ECO:0000256" key="3">
    <source>
        <dbReference type="ARBA" id="ARBA00023002"/>
    </source>
</evidence>
<dbReference type="PANTHER" id="PTHR42659">
    <property type="entry name" value="XANTHINE DEHYDROGENASE SUBUNIT C-RELATED"/>
    <property type="match status" value="1"/>
</dbReference>
<organism evidence="5">
    <name type="scientific">marine sediment metagenome</name>
    <dbReference type="NCBI Taxonomy" id="412755"/>
    <lineage>
        <taxon>unclassified sequences</taxon>
        <taxon>metagenomes</taxon>
        <taxon>ecological metagenomes</taxon>
    </lineage>
</organism>
<dbReference type="Pfam" id="PF03450">
    <property type="entry name" value="CO_deh_flav_C"/>
    <property type="match status" value="1"/>
</dbReference>
<reference evidence="5" key="1">
    <citation type="journal article" date="2014" name="Front. Microbiol.">
        <title>High frequency of phylogenetically diverse reductive dehalogenase-homologous genes in deep subseafloor sedimentary metagenomes.</title>
        <authorList>
            <person name="Kawai M."/>
            <person name="Futagami T."/>
            <person name="Toyoda A."/>
            <person name="Takaki Y."/>
            <person name="Nishi S."/>
            <person name="Hori S."/>
            <person name="Arai W."/>
            <person name="Tsubouchi T."/>
            <person name="Morono Y."/>
            <person name="Uchiyama I."/>
            <person name="Ito T."/>
            <person name="Fujiyama A."/>
            <person name="Inagaki F."/>
            <person name="Takami H."/>
        </authorList>
    </citation>
    <scope>NUCLEOTIDE SEQUENCE</scope>
    <source>
        <strain evidence="5">Expedition CK06-06</strain>
    </source>
</reference>
<dbReference type="InterPro" id="IPR002346">
    <property type="entry name" value="Mopterin_DH_FAD-bd"/>
</dbReference>
<dbReference type="Pfam" id="PF00941">
    <property type="entry name" value="FAD_binding_5"/>
    <property type="match status" value="1"/>
</dbReference>
<dbReference type="InterPro" id="IPR036318">
    <property type="entry name" value="FAD-bd_PCMH-like_sf"/>
</dbReference>
<dbReference type="Gene3D" id="3.30.390.50">
    <property type="entry name" value="CO dehydrogenase flavoprotein, C-terminal domain"/>
    <property type="match status" value="1"/>
</dbReference>
<dbReference type="EMBL" id="BART01001539">
    <property type="protein sequence ID" value="GAG70617.1"/>
    <property type="molecule type" value="Genomic_DNA"/>
</dbReference>
<dbReference type="Gene3D" id="3.30.43.10">
    <property type="entry name" value="Uridine Diphospho-n-acetylenolpyruvylglucosamine Reductase, domain 2"/>
    <property type="match status" value="1"/>
</dbReference>
<evidence type="ECO:0000256" key="2">
    <source>
        <dbReference type="ARBA" id="ARBA00022827"/>
    </source>
</evidence>
<name>X1AMC4_9ZZZZ</name>
<protein>
    <recommendedName>
        <fullName evidence="4">FAD-binding PCMH-type domain-containing protein</fullName>
    </recommendedName>
</protein>
<dbReference type="PROSITE" id="PS51387">
    <property type="entry name" value="FAD_PCMH"/>
    <property type="match status" value="1"/>
</dbReference>
<evidence type="ECO:0000259" key="4">
    <source>
        <dbReference type="PROSITE" id="PS51387"/>
    </source>
</evidence>
<evidence type="ECO:0000313" key="5">
    <source>
        <dbReference type="EMBL" id="GAG70617.1"/>
    </source>
</evidence>
<keyword evidence="3" id="KW-0560">Oxidoreductase</keyword>
<sequence>MQTNTKILAQEFEYLAPKTLNEALSLLDNYKDKSARILAGGTDLLVRMKTIDLKTDYLINIKNIPELNFIDTSNGLKIGASVPLSHIERIGKVKERYPALYEGVKSIAAIAVRNMGTIAGNICNASPAADTVPPLIAYGAEVKLVSKREERTVLVEDFITGVGKTVIGADELITQINIPEMNKNSGSAFSKKGRVRADIAKINLAVYLEREDNICKDCKIVLGSVAVKAIRAKEAEGLLKGQTVNTSLIDKIAKKASEEIKPIDDIRSSVEYRTEIARVMVEDTVRIAWGRAGGEL</sequence>
<accession>X1AMC4</accession>
<keyword evidence="1" id="KW-0285">Flavoprotein</keyword>
<dbReference type="InterPro" id="IPR016169">
    <property type="entry name" value="FAD-bd_PCMH_sub2"/>
</dbReference>
<dbReference type="SUPFAM" id="SSF56176">
    <property type="entry name" value="FAD-binding/transporter-associated domain-like"/>
    <property type="match status" value="1"/>
</dbReference>
<dbReference type="InterPro" id="IPR016167">
    <property type="entry name" value="FAD-bd_PCMH_sub1"/>
</dbReference>
<dbReference type="GO" id="GO:0016491">
    <property type="term" value="F:oxidoreductase activity"/>
    <property type="evidence" value="ECO:0007669"/>
    <property type="project" value="UniProtKB-KW"/>
</dbReference>
<keyword evidence="2" id="KW-0274">FAD</keyword>
<dbReference type="SMART" id="SM01092">
    <property type="entry name" value="CO_deh_flav_C"/>
    <property type="match status" value="1"/>
</dbReference>
<dbReference type="InterPro" id="IPR005107">
    <property type="entry name" value="CO_DH_flav_C"/>
</dbReference>
<proteinExistence type="predicted"/>
<dbReference type="Gene3D" id="3.30.465.10">
    <property type="match status" value="1"/>
</dbReference>